<dbReference type="Proteomes" id="UP000675880">
    <property type="component" value="Unassembled WGS sequence"/>
</dbReference>
<organism evidence="2 3">
    <name type="scientific">Nitrospira defluvii</name>
    <dbReference type="NCBI Taxonomy" id="330214"/>
    <lineage>
        <taxon>Bacteria</taxon>
        <taxon>Pseudomonadati</taxon>
        <taxon>Nitrospirota</taxon>
        <taxon>Nitrospiria</taxon>
        <taxon>Nitrospirales</taxon>
        <taxon>Nitrospiraceae</taxon>
        <taxon>Nitrospira</taxon>
    </lineage>
</organism>
<dbReference type="SUPFAM" id="SSF51905">
    <property type="entry name" value="FAD/NAD(P)-binding domain"/>
    <property type="match status" value="1"/>
</dbReference>
<reference evidence="2 3" key="1">
    <citation type="submission" date="2021-02" db="EMBL/GenBank/DDBJ databases">
        <authorList>
            <person name="Han P."/>
        </authorList>
    </citation>
    <scope>NUCLEOTIDE SEQUENCE [LARGE SCALE GENOMIC DNA]</scope>
    <source>
        <strain evidence="2">Candidatus Nitrospira sp. ZN2</strain>
    </source>
</reference>
<gene>
    <name evidence="2" type="ORF">NSPZN2_30137</name>
</gene>
<evidence type="ECO:0000313" key="3">
    <source>
        <dbReference type="Proteomes" id="UP000675880"/>
    </source>
</evidence>
<dbReference type="EMBL" id="CAJNBJ010000016">
    <property type="protein sequence ID" value="CAE6750273.1"/>
    <property type="molecule type" value="Genomic_DNA"/>
</dbReference>
<dbReference type="InterPro" id="IPR002937">
    <property type="entry name" value="Amino_oxidase"/>
</dbReference>
<accession>A0ABM8RFH8</accession>
<dbReference type="PANTHER" id="PTHR21197:SF0">
    <property type="entry name" value="UDP-GALACTOPYRANOSE MUTASE"/>
    <property type="match status" value="1"/>
</dbReference>
<dbReference type="Gene3D" id="3.50.50.60">
    <property type="entry name" value="FAD/NAD(P)-binding domain"/>
    <property type="match status" value="1"/>
</dbReference>
<keyword evidence="3" id="KW-1185">Reference proteome</keyword>
<comment type="caution">
    <text evidence="2">The sequence shown here is derived from an EMBL/GenBank/DDBJ whole genome shotgun (WGS) entry which is preliminary data.</text>
</comment>
<dbReference type="InterPro" id="IPR036188">
    <property type="entry name" value="FAD/NAD-bd_sf"/>
</dbReference>
<protein>
    <submittedName>
        <fullName evidence="2">Protoporphyrinogen oxidase</fullName>
    </submittedName>
</protein>
<proteinExistence type="predicted"/>
<evidence type="ECO:0000259" key="1">
    <source>
        <dbReference type="Pfam" id="PF01593"/>
    </source>
</evidence>
<feature type="domain" description="Amine oxidase" evidence="1">
    <location>
        <begin position="9"/>
        <end position="430"/>
    </location>
</feature>
<name>A0ABM8RFH8_9BACT</name>
<dbReference type="PANTHER" id="PTHR21197">
    <property type="entry name" value="UDP-GALACTOPYRANOSE MUTASE"/>
    <property type="match status" value="1"/>
</dbReference>
<dbReference type="Pfam" id="PF01593">
    <property type="entry name" value="Amino_oxidase"/>
    <property type="match status" value="1"/>
</dbReference>
<dbReference type="RefSeq" id="WP_213042341.1">
    <property type="nucleotide sequence ID" value="NZ_CAJNBJ010000016.1"/>
</dbReference>
<sequence length="436" mass="49784">MILIVGAGLAGLSAAYHLRGMRYKILEREREVGGLCRSYVKEGFTFDYTGHLLHFRQTAIKALVESLLPGQLQRHARKSFVYSHDTYTEYPFQVNTHGLPPEVVRECLLGFIATLTDPSSKASVEGRSFKQWIVESLGEGIAKHFMVPFNEKLWQVSLDELTSDWVSWLVPKPDVKDVVNGALGIKDKAFGYNPSFQYPVSGGIRVLPQAFLPSVEHLSYDSELMEIETGRRRAVFRSAQGERTEEYERIISTIPLPDLIRRCVDLPSSMRELAQSLRWVSVYNVNLAVAREQISDKHWIYFPEHRYPFYRAGFPMNFSPAMGRPGCSSLYVEISHQPTERESEVSLIERVRYGLEQAGVLRPTDELVMSDVKDLYYAYVLFDRYRGRAVKELLGELERRGISSIGRYGLWEHTSMEDAIAQGQQVAERLRMRAAA</sequence>
<evidence type="ECO:0000313" key="2">
    <source>
        <dbReference type="EMBL" id="CAE6750273.1"/>
    </source>
</evidence>